<gene>
    <name evidence="1" type="primary">WBGene00282558</name>
</gene>
<evidence type="ECO:0000313" key="2">
    <source>
        <dbReference type="Proteomes" id="UP000005239"/>
    </source>
</evidence>
<accession>A0A2A6CWC2</accession>
<sequence length="378" mass="42626">MANVSLSSAWHSFMPAYQHSLGLITQLLSGLSCWVILTRNAGCGAPVWVALVDINFGFLTAPKPLIPLSGRAVHRLWPAIIFITVAYTVAIIFCCFHFRFCQLMRMLRRESLFVAPSLHYLFEDPSLHAFVYDVSFSVLRIAMFAAFLFASMNRANRRPAAGVPGQNEPAREPTQQLRNQPETVLIRRHERVPGGAQRYTILKNVLLQVTLFETLKVETVIDRYRSIPYPTVYLSVHKEESGVSGKVEQRRLVKSILTSSPKIPIRNESMKMECKRCEDYDNEHLAEAKDTVVHSVLDPLRTESPAATALLLIVSAVVHICSCTRSAISVSLRHYDASTFTVEWKIKNTAKHCANAMQHSVWYSLERREIGHGELVCS</sequence>
<keyword evidence="2" id="KW-1185">Reference proteome</keyword>
<evidence type="ECO:0000313" key="1">
    <source>
        <dbReference type="EnsemblMetazoa" id="PPA44189.1"/>
    </source>
</evidence>
<reference evidence="2" key="1">
    <citation type="journal article" date="2008" name="Nat. Genet.">
        <title>The Pristionchus pacificus genome provides a unique perspective on nematode lifestyle and parasitism.</title>
        <authorList>
            <person name="Dieterich C."/>
            <person name="Clifton S.W."/>
            <person name="Schuster L.N."/>
            <person name="Chinwalla A."/>
            <person name="Delehaunty K."/>
            <person name="Dinkelacker I."/>
            <person name="Fulton L."/>
            <person name="Fulton R."/>
            <person name="Godfrey J."/>
            <person name="Minx P."/>
            <person name="Mitreva M."/>
            <person name="Roeseler W."/>
            <person name="Tian H."/>
            <person name="Witte H."/>
            <person name="Yang S.P."/>
            <person name="Wilson R.K."/>
            <person name="Sommer R.J."/>
        </authorList>
    </citation>
    <scope>NUCLEOTIDE SEQUENCE [LARGE SCALE GENOMIC DNA]</scope>
    <source>
        <strain evidence="2">PS312</strain>
    </source>
</reference>
<dbReference type="Proteomes" id="UP000005239">
    <property type="component" value="Unassembled WGS sequence"/>
</dbReference>
<dbReference type="EnsemblMetazoa" id="PPA44189.1">
    <property type="protein sequence ID" value="PPA44189.1"/>
    <property type="gene ID" value="WBGene00282558"/>
</dbReference>
<name>A0A2A6CWC2_PRIPA</name>
<protein>
    <submittedName>
        <fullName evidence="1">Uncharacterized protein</fullName>
    </submittedName>
</protein>
<dbReference type="AlphaFoldDB" id="A0A2A6CWC2"/>
<organism evidence="1 2">
    <name type="scientific">Pristionchus pacificus</name>
    <name type="common">Parasitic nematode worm</name>
    <dbReference type="NCBI Taxonomy" id="54126"/>
    <lineage>
        <taxon>Eukaryota</taxon>
        <taxon>Metazoa</taxon>
        <taxon>Ecdysozoa</taxon>
        <taxon>Nematoda</taxon>
        <taxon>Chromadorea</taxon>
        <taxon>Rhabditida</taxon>
        <taxon>Rhabditina</taxon>
        <taxon>Diplogasteromorpha</taxon>
        <taxon>Diplogasteroidea</taxon>
        <taxon>Neodiplogasteridae</taxon>
        <taxon>Pristionchus</taxon>
    </lineage>
</organism>
<proteinExistence type="predicted"/>
<accession>A0A8R1V176</accession>
<reference evidence="1" key="2">
    <citation type="submission" date="2022-06" db="UniProtKB">
        <authorList>
            <consortium name="EnsemblMetazoa"/>
        </authorList>
    </citation>
    <scope>IDENTIFICATION</scope>
    <source>
        <strain evidence="1">PS312</strain>
    </source>
</reference>